<dbReference type="Pfam" id="PF00437">
    <property type="entry name" value="T2SSE"/>
    <property type="match status" value="1"/>
</dbReference>
<dbReference type="Gene3D" id="3.40.50.300">
    <property type="entry name" value="P-loop containing nucleotide triphosphate hydrolases"/>
    <property type="match status" value="1"/>
</dbReference>
<proteinExistence type="inferred from homology"/>
<comment type="caution">
    <text evidence="3">The sequence shown here is derived from an EMBL/GenBank/DDBJ whole genome shotgun (WGS) entry which is preliminary data.</text>
</comment>
<evidence type="ECO:0000313" key="4">
    <source>
        <dbReference type="Proteomes" id="UP000746471"/>
    </source>
</evidence>
<evidence type="ECO:0000313" key="3">
    <source>
        <dbReference type="EMBL" id="MBS7526709.1"/>
    </source>
</evidence>
<organism evidence="3 4">
    <name type="scientific">Fusibacter paucivorans</name>
    <dbReference type="NCBI Taxonomy" id="76009"/>
    <lineage>
        <taxon>Bacteria</taxon>
        <taxon>Bacillati</taxon>
        <taxon>Bacillota</taxon>
        <taxon>Clostridia</taxon>
        <taxon>Eubacteriales</taxon>
        <taxon>Eubacteriales Family XII. Incertae Sedis</taxon>
        <taxon>Fusibacter</taxon>
    </lineage>
</organism>
<dbReference type="PANTHER" id="PTHR30486">
    <property type="entry name" value="TWITCHING MOTILITY PROTEIN PILT"/>
    <property type="match status" value="1"/>
</dbReference>
<dbReference type="Gene3D" id="3.30.450.90">
    <property type="match status" value="1"/>
</dbReference>
<gene>
    <name evidence="3" type="primary">tadA</name>
    <name evidence="3" type="ORF">KHM83_08470</name>
</gene>
<keyword evidence="4" id="KW-1185">Reference proteome</keyword>
<evidence type="ECO:0000259" key="2">
    <source>
        <dbReference type="Pfam" id="PF00437"/>
    </source>
</evidence>
<dbReference type="PANTHER" id="PTHR30486:SF16">
    <property type="entry name" value="TWITCHING MOTILITY PROTEIN PILT"/>
    <property type="match status" value="1"/>
</dbReference>
<dbReference type="InterPro" id="IPR027417">
    <property type="entry name" value="P-loop_NTPase"/>
</dbReference>
<dbReference type="EMBL" id="JAHBCL010000012">
    <property type="protein sequence ID" value="MBS7526709.1"/>
    <property type="molecule type" value="Genomic_DNA"/>
</dbReference>
<dbReference type="RefSeq" id="WP_213236566.1">
    <property type="nucleotide sequence ID" value="NZ_JAHBCL010000012.1"/>
</dbReference>
<evidence type="ECO:0000256" key="1">
    <source>
        <dbReference type="ARBA" id="ARBA00006611"/>
    </source>
</evidence>
<dbReference type="Proteomes" id="UP000746471">
    <property type="component" value="Unassembled WGS sequence"/>
</dbReference>
<reference evidence="3 4" key="1">
    <citation type="submission" date="2021-05" db="EMBL/GenBank/DDBJ databases">
        <title>Fusibacter ferrireducens sp. nov., an anaerobic, sulfur- and Fe-reducing bacterium isolated from the mangrove sediment.</title>
        <authorList>
            <person name="Qiu D."/>
        </authorList>
    </citation>
    <scope>NUCLEOTIDE SEQUENCE [LARGE SCALE GENOMIC DNA]</scope>
    <source>
        <strain evidence="3 4">DSM 12116</strain>
    </source>
</reference>
<sequence length="355" mass="40017">MDYEALLTLAMEAGASDLHLVPNAQPTVRINGKIRPIPGFEVCTYLDIQTFVDEILPEHFRQQLSESGDVSFSYSKFDLGRFRVNIVKQRGTLSVAIRMLKLEVPSFEALGLPEAFIRQMDRGRGLLIVSGSSGSGKSTTIAALINEINQKYAYHIMTIESPIEYLYQHSSSTILQREVGVDCRTMTEGVLSAFHHDPDVLVISNLRDETVIDYALQAAESGKLVIAGMNAVNTRTALEKLFSGARPEHMASRKYKVSSSLLGILSQKLVPHIREEKRILSYELLIPNAAVKSYIYENRWDDLPTVLISGQKDGMRYMDHSLFRLYQDGEISRDTMLKFSHDPDYIRRLEIAALR</sequence>
<feature type="domain" description="Bacterial type II secretion system protein E" evidence="2">
    <location>
        <begin position="5"/>
        <end position="274"/>
    </location>
</feature>
<comment type="similarity">
    <text evidence="1">Belongs to the GSP E family.</text>
</comment>
<name>A0ABS5PNG4_9FIRM</name>
<dbReference type="InterPro" id="IPR050921">
    <property type="entry name" value="T4SS_GSP_E_ATPase"/>
</dbReference>
<protein>
    <submittedName>
        <fullName evidence="3">Flp pilus assembly complex ATPase component TadA</fullName>
    </submittedName>
</protein>
<dbReference type="SUPFAM" id="SSF52540">
    <property type="entry name" value="P-loop containing nucleoside triphosphate hydrolases"/>
    <property type="match status" value="1"/>
</dbReference>
<dbReference type="InterPro" id="IPR001482">
    <property type="entry name" value="T2SS/T4SS_dom"/>
</dbReference>
<accession>A0ABS5PNG4</accession>